<accession>A0AAV1SJ35</accession>
<sequence length="132" mass="12719">MKASTIALIVCGFIVAAILILICVCKRGLKGNKLHPGKGRTRTATLPQKTYHDPGQNGESSGIRDGGIDVLAGAAAAVVATTVIASIDDGGGFNDSGLGGMDMGNGNDVGGGTEDGGVGYGGGSGEGGGGDG</sequence>
<feature type="region of interest" description="Disordered" evidence="1">
    <location>
        <begin position="104"/>
        <end position="132"/>
    </location>
</feature>
<comment type="caution">
    <text evidence="3">The sequence shown here is derived from an EMBL/GenBank/DDBJ whole genome shotgun (WGS) entry which is preliminary data.</text>
</comment>
<proteinExistence type="predicted"/>
<evidence type="ECO:0000256" key="1">
    <source>
        <dbReference type="SAM" id="MobiDB-lite"/>
    </source>
</evidence>
<gene>
    <name evidence="3" type="ORF">DCAF_LOCUS23950</name>
</gene>
<keyword evidence="4" id="KW-1185">Reference proteome</keyword>
<feature type="region of interest" description="Disordered" evidence="1">
    <location>
        <begin position="36"/>
        <end position="64"/>
    </location>
</feature>
<evidence type="ECO:0000256" key="2">
    <source>
        <dbReference type="SAM" id="Phobius"/>
    </source>
</evidence>
<name>A0AAV1SJ35_9ROSI</name>
<evidence type="ECO:0000313" key="4">
    <source>
        <dbReference type="Proteomes" id="UP001314170"/>
    </source>
</evidence>
<feature type="transmembrane region" description="Helical" evidence="2">
    <location>
        <begin position="6"/>
        <end position="25"/>
    </location>
</feature>
<reference evidence="3 4" key="1">
    <citation type="submission" date="2024-01" db="EMBL/GenBank/DDBJ databases">
        <authorList>
            <person name="Waweru B."/>
        </authorList>
    </citation>
    <scope>NUCLEOTIDE SEQUENCE [LARGE SCALE GENOMIC DNA]</scope>
</reference>
<evidence type="ECO:0000313" key="3">
    <source>
        <dbReference type="EMBL" id="CAK7351693.1"/>
    </source>
</evidence>
<dbReference type="EMBL" id="CAWUPB010001189">
    <property type="protein sequence ID" value="CAK7351693.1"/>
    <property type="molecule type" value="Genomic_DNA"/>
</dbReference>
<dbReference type="Proteomes" id="UP001314170">
    <property type="component" value="Unassembled WGS sequence"/>
</dbReference>
<keyword evidence="2" id="KW-0472">Membrane</keyword>
<organism evidence="3 4">
    <name type="scientific">Dovyalis caffra</name>
    <dbReference type="NCBI Taxonomy" id="77055"/>
    <lineage>
        <taxon>Eukaryota</taxon>
        <taxon>Viridiplantae</taxon>
        <taxon>Streptophyta</taxon>
        <taxon>Embryophyta</taxon>
        <taxon>Tracheophyta</taxon>
        <taxon>Spermatophyta</taxon>
        <taxon>Magnoliopsida</taxon>
        <taxon>eudicotyledons</taxon>
        <taxon>Gunneridae</taxon>
        <taxon>Pentapetalae</taxon>
        <taxon>rosids</taxon>
        <taxon>fabids</taxon>
        <taxon>Malpighiales</taxon>
        <taxon>Salicaceae</taxon>
        <taxon>Flacourtieae</taxon>
        <taxon>Dovyalis</taxon>
    </lineage>
</organism>
<protein>
    <submittedName>
        <fullName evidence="3">Uncharacterized protein</fullName>
    </submittedName>
</protein>
<keyword evidence="2" id="KW-1133">Transmembrane helix</keyword>
<keyword evidence="2" id="KW-0812">Transmembrane</keyword>
<dbReference type="AlphaFoldDB" id="A0AAV1SJ35"/>